<dbReference type="InterPro" id="IPR016186">
    <property type="entry name" value="C-type_lectin-like/link_sf"/>
</dbReference>
<dbReference type="Gene3D" id="3.10.100.10">
    <property type="entry name" value="Mannose-Binding Protein A, subunit A"/>
    <property type="match status" value="1"/>
</dbReference>
<dbReference type="InterPro" id="IPR050111">
    <property type="entry name" value="C-type_lectin/snaclec_domain"/>
</dbReference>
<gene>
    <name evidence="3" type="ORF">PEVE_00041897</name>
</gene>
<evidence type="ECO:0000313" key="4">
    <source>
        <dbReference type="Proteomes" id="UP001159427"/>
    </source>
</evidence>
<accession>A0ABN8PC00</accession>
<feature type="non-terminal residue" evidence="3">
    <location>
        <position position="1"/>
    </location>
</feature>
<comment type="caution">
    <text evidence="3">The sequence shown here is derived from an EMBL/GenBank/DDBJ whole genome shotgun (WGS) entry which is preliminary data.</text>
</comment>
<name>A0ABN8PC00_9CNID</name>
<dbReference type="PROSITE" id="PS50041">
    <property type="entry name" value="C_TYPE_LECTIN_2"/>
    <property type="match status" value="1"/>
</dbReference>
<dbReference type="PROSITE" id="PS00615">
    <property type="entry name" value="C_TYPE_LECTIN_1"/>
    <property type="match status" value="1"/>
</dbReference>
<dbReference type="SMART" id="SM00034">
    <property type="entry name" value="CLECT"/>
    <property type="match status" value="1"/>
</dbReference>
<evidence type="ECO:0000313" key="3">
    <source>
        <dbReference type="EMBL" id="CAH3140680.1"/>
    </source>
</evidence>
<reference evidence="3 4" key="1">
    <citation type="submission" date="2022-05" db="EMBL/GenBank/DDBJ databases">
        <authorList>
            <consortium name="Genoscope - CEA"/>
            <person name="William W."/>
        </authorList>
    </citation>
    <scope>NUCLEOTIDE SEQUENCE [LARGE SCALE GENOMIC DNA]</scope>
</reference>
<dbReference type="Proteomes" id="UP001159427">
    <property type="component" value="Unassembled WGS sequence"/>
</dbReference>
<dbReference type="SUPFAM" id="SSF56436">
    <property type="entry name" value="C-type lectin-like"/>
    <property type="match status" value="1"/>
</dbReference>
<dbReference type="Pfam" id="PF00059">
    <property type="entry name" value="Lectin_C"/>
    <property type="match status" value="1"/>
</dbReference>
<proteinExistence type="predicted"/>
<dbReference type="InterPro" id="IPR001304">
    <property type="entry name" value="C-type_lectin-like"/>
</dbReference>
<organism evidence="3 4">
    <name type="scientific">Porites evermanni</name>
    <dbReference type="NCBI Taxonomy" id="104178"/>
    <lineage>
        <taxon>Eukaryota</taxon>
        <taxon>Metazoa</taxon>
        <taxon>Cnidaria</taxon>
        <taxon>Anthozoa</taxon>
        <taxon>Hexacorallia</taxon>
        <taxon>Scleractinia</taxon>
        <taxon>Fungiina</taxon>
        <taxon>Poritidae</taxon>
        <taxon>Porites</taxon>
    </lineage>
</organism>
<dbReference type="EMBL" id="CALNXI010000805">
    <property type="protein sequence ID" value="CAH3140680.1"/>
    <property type="molecule type" value="Genomic_DNA"/>
</dbReference>
<evidence type="ECO:0000259" key="2">
    <source>
        <dbReference type="PROSITE" id="PS50041"/>
    </source>
</evidence>
<keyword evidence="1" id="KW-1015">Disulfide bond</keyword>
<protein>
    <recommendedName>
        <fullName evidence="2">C-type lectin domain-containing protein</fullName>
    </recommendedName>
</protein>
<dbReference type="PANTHER" id="PTHR22803">
    <property type="entry name" value="MANNOSE, PHOSPHOLIPASE, LECTIN RECEPTOR RELATED"/>
    <property type="match status" value="1"/>
</dbReference>
<feature type="non-terminal residue" evidence="3">
    <location>
        <position position="120"/>
    </location>
</feature>
<evidence type="ECO:0000256" key="1">
    <source>
        <dbReference type="ARBA" id="ARBA00023157"/>
    </source>
</evidence>
<sequence length="120" mass="13517">NNWINLQGSCYKIVSSQLSWNAAKKACEKLGSTLAMVKSQGEQQALSHKISNTVWMGLHRDPKDTSRWLWVDGTRATYTNWRTGEPNNVGENEGCGMIWPASHNWEWNDGPCSSSLPYIC</sequence>
<feature type="domain" description="C-type lectin" evidence="2">
    <location>
        <begin position="6"/>
        <end position="120"/>
    </location>
</feature>
<dbReference type="InterPro" id="IPR016187">
    <property type="entry name" value="CTDL_fold"/>
</dbReference>
<keyword evidence="4" id="KW-1185">Reference proteome</keyword>
<dbReference type="InterPro" id="IPR018378">
    <property type="entry name" value="C-type_lectin_CS"/>
</dbReference>